<gene>
    <name evidence="1" type="ORF">RZS32_008625</name>
</gene>
<protein>
    <submittedName>
        <fullName evidence="1">Uncharacterized protein</fullName>
    </submittedName>
</protein>
<dbReference type="RefSeq" id="WP_339106892.1">
    <property type="nucleotide sequence ID" value="NZ_CP146606.1"/>
</dbReference>
<sequence length="69" mass="7975">MPRTTFGFHGPSSYGRPLAPKVFEEASHVIADHYPPALRRWYLETGRYRIRTLYRIRGAKLIELGVQAC</sequence>
<organism evidence="1 2">
    <name type="scientific">Roseovarius rhodophyticola</name>
    <dbReference type="NCBI Taxonomy" id="3080827"/>
    <lineage>
        <taxon>Bacteria</taxon>
        <taxon>Pseudomonadati</taxon>
        <taxon>Pseudomonadota</taxon>
        <taxon>Alphaproteobacteria</taxon>
        <taxon>Rhodobacterales</taxon>
        <taxon>Roseobacteraceae</taxon>
        <taxon>Roseovarius</taxon>
    </lineage>
</organism>
<proteinExistence type="predicted"/>
<dbReference type="EMBL" id="CP146606">
    <property type="protein sequence ID" value="WYK19889.1"/>
    <property type="molecule type" value="Genomic_DNA"/>
</dbReference>
<evidence type="ECO:0000313" key="2">
    <source>
        <dbReference type="Proteomes" id="UP001281305"/>
    </source>
</evidence>
<name>A0ABZ2TJQ8_9RHOB</name>
<accession>A0ABZ2TJQ8</accession>
<reference evidence="1 2" key="1">
    <citation type="submission" date="2024-02" db="EMBL/GenBank/DDBJ databases">
        <title>Roseovarius strain W115 nov., isolated from a marine algae.</title>
        <authorList>
            <person name="Lee M.W."/>
            <person name="Lee J.K."/>
            <person name="Kim J.M."/>
            <person name="Choi D.G."/>
            <person name="Baek J.H."/>
            <person name="Bayburt H."/>
            <person name="Jung J.J."/>
            <person name="Han D.M."/>
            <person name="Jeon C.O."/>
        </authorList>
    </citation>
    <scope>NUCLEOTIDE SEQUENCE [LARGE SCALE GENOMIC DNA]</scope>
    <source>
        <strain evidence="1 2">W115</strain>
    </source>
</reference>
<dbReference type="Proteomes" id="UP001281305">
    <property type="component" value="Chromosome"/>
</dbReference>
<evidence type="ECO:0000313" key="1">
    <source>
        <dbReference type="EMBL" id="WYK19889.1"/>
    </source>
</evidence>
<keyword evidence="2" id="KW-1185">Reference proteome</keyword>